<protein>
    <submittedName>
        <fullName evidence="2">Uncharacterized protein</fullName>
    </submittedName>
</protein>
<keyword evidence="1" id="KW-1133">Transmembrane helix</keyword>
<reference evidence="2" key="1">
    <citation type="submission" date="2023-05" db="EMBL/GenBank/DDBJ databases">
        <authorList>
            <person name="Huff M."/>
        </authorList>
    </citation>
    <scope>NUCLEOTIDE SEQUENCE</scope>
</reference>
<keyword evidence="1" id="KW-0472">Membrane</keyword>
<evidence type="ECO:0000313" key="3">
    <source>
        <dbReference type="Proteomes" id="UP000834106"/>
    </source>
</evidence>
<dbReference type="Proteomes" id="UP000834106">
    <property type="component" value="Chromosome 2"/>
</dbReference>
<organism evidence="2 3">
    <name type="scientific">Fraxinus pennsylvanica</name>
    <dbReference type="NCBI Taxonomy" id="56036"/>
    <lineage>
        <taxon>Eukaryota</taxon>
        <taxon>Viridiplantae</taxon>
        <taxon>Streptophyta</taxon>
        <taxon>Embryophyta</taxon>
        <taxon>Tracheophyta</taxon>
        <taxon>Spermatophyta</taxon>
        <taxon>Magnoliopsida</taxon>
        <taxon>eudicotyledons</taxon>
        <taxon>Gunneridae</taxon>
        <taxon>Pentapetalae</taxon>
        <taxon>asterids</taxon>
        <taxon>lamiids</taxon>
        <taxon>Lamiales</taxon>
        <taxon>Oleaceae</taxon>
        <taxon>Oleeae</taxon>
        <taxon>Fraxinus</taxon>
    </lineage>
</organism>
<dbReference type="EMBL" id="OU503037">
    <property type="protein sequence ID" value="CAI9756742.1"/>
    <property type="molecule type" value="Genomic_DNA"/>
</dbReference>
<accession>A0AAD1YXT1</accession>
<name>A0AAD1YXT1_9LAMI</name>
<gene>
    <name evidence="2" type="ORF">FPE_LOCUS4172</name>
</gene>
<keyword evidence="1" id="KW-0812">Transmembrane</keyword>
<proteinExistence type="predicted"/>
<feature type="transmembrane region" description="Helical" evidence="1">
    <location>
        <begin position="88"/>
        <end position="110"/>
    </location>
</feature>
<evidence type="ECO:0000256" key="1">
    <source>
        <dbReference type="SAM" id="Phobius"/>
    </source>
</evidence>
<sequence>MGDGESREKDVMDAARQASKELNVKVPFQQKKLLPSKFRACKSHPIKSQAGRQYQNRRDTLSLITHVGTELKMTLVTKKMMTPTNRSLSLNTVFIFGTSMYLLTCMYSEIETETLRLKLSNQALCTSNLNIYATCSVETNGYATQPVNLQRMFSFT</sequence>
<keyword evidence="3" id="KW-1185">Reference proteome</keyword>
<dbReference type="AlphaFoldDB" id="A0AAD1YXT1"/>
<evidence type="ECO:0000313" key="2">
    <source>
        <dbReference type="EMBL" id="CAI9756742.1"/>
    </source>
</evidence>